<accession>A0A656A0M1</accession>
<dbReference type="EMBL" id="CWQJ01000052">
    <property type="protein sequence ID" value="CSC90313.1"/>
    <property type="molecule type" value="Genomic_DNA"/>
</dbReference>
<dbReference type="SMART" id="SM00220">
    <property type="entry name" value="S_TKc"/>
    <property type="match status" value="1"/>
</dbReference>
<keyword evidence="2" id="KW-0808">Transferase</keyword>
<dbReference type="PANTHER" id="PTHR44167">
    <property type="entry name" value="OVARIAN-SPECIFIC SERINE/THREONINE-PROTEIN KINASE LOK-RELATED"/>
    <property type="match status" value="1"/>
</dbReference>
<sequence length="309" mass="34891">MLEDSQSLRLFIAELLPSFRIDDVVKKKSGQRVVYFGTVDKPSDELPADSHQWGEVVLKISEMNTRAAIAYVQKETEILSQLNSTSYPKSLYSEVVTHDPFTEEALSPLIYISIEEKIKGVPLTEIIHNYNTNSKVIDFLLQCTNALKSLWLHPQKLVHRDLKPDNILIKNDHSISIIDLGLLREQGGKGVTNSFAAFGPCTPAYGSPEQILNEKRNISFKSDMFSLGIIAYEMLSGCNPFIEPEGSNLIDEIFERVCSHNPAHLSTKGIPVKLANTIEKMISKEPYKRHRTPQLLIDELLDIKEKSWP</sequence>
<dbReference type="InterPro" id="IPR000719">
    <property type="entry name" value="Prot_kinase_dom"/>
</dbReference>
<dbReference type="AlphaFoldDB" id="A0A656A0M1"/>
<dbReference type="PROSITE" id="PS00108">
    <property type="entry name" value="PROTEIN_KINASE_ST"/>
    <property type="match status" value="1"/>
</dbReference>
<dbReference type="InterPro" id="IPR008271">
    <property type="entry name" value="Ser/Thr_kinase_AS"/>
</dbReference>
<organism evidence="2 3">
    <name type="scientific">Vibrio cholerae</name>
    <dbReference type="NCBI Taxonomy" id="666"/>
    <lineage>
        <taxon>Bacteria</taxon>
        <taxon>Pseudomonadati</taxon>
        <taxon>Pseudomonadota</taxon>
        <taxon>Gammaproteobacteria</taxon>
        <taxon>Vibrionales</taxon>
        <taxon>Vibrionaceae</taxon>
        <taxon>Vibrio</taxon>
    </lineage>
</organism>
<protein>
    <submittedName>
        <fullName evidence="2">Serine-threonine protein kinase</fullName>
        <ecNumber evidence="2">2.7.11.1</ecNumber>
    </submittedName>
</protein>
<dbReference type="EC" id="2.7.11.1" evidence="2"/>
<feature type="domain" description="Protein kinase" evidence="1">
    <location>
        <begin position="19"/>
        <end position="301"/>
    </location>
</feature>
<dbReference type="RefSeq" id="WP_053034804.1">
    <property type="nucleotide sequence ID" value="NZ_CWSO01000018.1"/>
</dbReference>
<dbReference type="PANTHER" id="PTHR44167:SF24">
    <property type="entry name" value="SERINE_THREONINE-PROTEIN KINASE CHK2"/>
    <property type="match status" value="1"/>
</dbReference>
<keyword evidence="2" id="KW-0418">Kinase</keyword>
<reference evidence="2 3" key="1">
    <citation type="submission" date="2015-07" db="EMBL/GenBank/DDBJ databases">
        <authorList>
            <consortium name="Pathogen Informatics"/>
        </authorList>
    </citation>
    <scope>NUCLEOTIDE SEQUENCE [LARGE SCALE GENOMIC DNA]</scope>
    <source>
        <strain evidence="2 3">A325</strain>
    </source>
</reference>
<proteinExistence type="predicted"/>
<dbReference type="Proteomes" id="UP000046067">
    <property type="component" value="Unassembled WGS sequence"/>
</dbReference>
<dbReference type="GO" id="GO:0005524">
    <property type="term" value="F:ATP binding"/>
    <property type="evidence" value="ECO:0007669"/>
    <property type="project" value="InterPro"/>
</dbReference>
<dbReference type="Gene3D" id="1.10.510.10">
    <property type="entry name" value="Transferase(Phosphotransferase) domain 1"/>
    <property type="match status" value="1"/>
</dbReference>
<evidence type="ECO:0000313" key="2">
    <source>
        <dbReference type="EMBL" id="CSC90313.1"/>
    </source>
</evidence>
<gene>
    <name evidence="2" type="primary">pknB</name>
    <name evidence="2" type="ORF">ERS013201_03857</name>
</gene>
<dbReference type="SUPFAM" id="SSF56112">
    <property type="entry name" value="Protein kinase-like (PK-like)"/>
    <property type="match status" value="1"/>
</dbReference>
<dbReference type="GO" id="GO:0004674">
    <property type="term" value="F:protein serine/threonine kinase activity"/>
    <property type="evidence" value="ECO:0007669"/>
    <property type="project" value="UniProtKB-EC"/>
</dbReference>
<dbReference type="InterPro" id="IPR011009">
    <property type="entry name" value="Kinase-like_dom_sf"/>
</dbReference>
<dbReference type="Pfam" id="PF00069">
    <property type="entry name" value="Pkinase"/>
    <property type="match status" value="1"/>
</dbReference>
<evidence type="ECO:0000313" key="3">
    <source>
        <dbReference type="Proteomes" id="UP000046067"/>
    </source>
</evidence>
<dbReference type="PROSITE" id="PS50011">
    <property type="entry name" value="PROTEIN_KINASE_DOM"/>
    <property type="match status" value="1"/>
</dbReference>
<name>A0A656A0M1_VIBCL</name>
<evidence type="ECO:0000259" key="1">
    <source>
        <dbReference type="PROSITE" id="PS50011"/>
    </source>
</evidence>